<gene>
    <name evidence="1" type="ORF">SCALOS_LOCUS8387</name>
</gene>
<organism evidence="1 2">
    <name type="scientific">Scutellospora calospora</name>
    <dbReference type="NCBI Taxonomy" id="85575"/>
    <lineage>
        <taxon>Eukaryota</taxon>
        <taxon>Fungi</taxon>
        <taxon>Fungi incertae sedis</taxon>
        <taxon>Mucoromycota</taxon>
        <taxon>Glomeromycotina</taxon>
        <taxon>Glomeromycetes</taxon>
        <taxon>Diversisporales</taxon>
        <taxon>Gigasporaceae</taxon>
        <taxon>Scutellospora</taxon>
    </lineage>
</organism>
<name>A0ACA9NCC9_9GLOM</name>
<feature type="non-terminal residue" evidence="1">
    <location>
        <position position="1"/>
    </location>
</feature>
<evidence type="ECO:0000313" key="1">
    <source>
        <dbReference type="EMBL" id="CAG8642783.1"/>
    </source>
</evidence>
<dbReference type="EMBL" id="CAJVPM010021946">
    <property type="protein sequence ID" value="CAG8642783.1"/>
    <property type="molecule type" value="Genomic_DNA"/>
</dbReference>
<keyword evidence="2" id="KW-1185">Reference proteome</keyword>
<evidence type="ECO:0000313" key="2">
    <source>
        <dbReference type="Proteomes" id="UP000789860"/>
    </source>
</evidence>
<comment type="caution">
    <text evidence="1">The sequence shown here is derived from an EMBL/GenBank/DDBJ whole genome shotgun (WGS) entry which is preliminary data.</text>
</comment>
<proteinExistence type="predicted"/>
<reference evidence="1" key="1">
    <citation type="submission" date="2021-06" db="EMBL/GenBank/DDBJ databases">
        <authorList>
            <person name="Kallberg Y."/>
            <person name="Tangrot J."/>
            <person name="Rosling A."/>
        </authorList>
    </citation>
    <scope>NUCLEOTIDE SEQUENCE</scope>
    <source>
        <strain evidence="1">AU212A</strain>
    </source>
</reference>
<sequence length="108" mass="12966">MLLEKLSKKCFRLRKLMICCNISDLSPNEFVQLIHSFTNLEKLFIIPPVKLNREHILQLEKHPKLKEVILMGKCTDEAEYYIEKDREMNHSRMFIKVIIHGYKFSNSW</sequence>
<dbReference type="Proteomes" id="UP000789860">
    <property type="component" value="Unassembled WGS sequence"/>
</dbReference>
<protein>
    <submittedName>
        <fullName evidence="1">4714_t:CDS:1</fullName>
    </submittedName>
</protein>
<accession>A0ACA9NCC9</accession>